<organism evidence="4 5">
    <name type="scientific">Chryseobacterium aquaticum</name>
    <dbReference type="NCBI Taxonomy" id="452084"/>
    <lineage>
        <taxon>Bacteria</taxon>
        <taxon>Pseudomonadati</taxon>
        <taxon>Bacteroidota</taxon>
        <taxon>Flavobacteriia</taxon>
        <taxon>Flavobacteriales</taxon>
        <taxon>Weeksellaceae</taxon>
        <taxon>Chryseobacterium group</taxon>
        <taxon>Chryseobacterium</taxon>
    </lineage>
</organism>
<keyword evidence="2" id="KW-0175">Coiled coil</keyword>
<dbReference type="RefSeq" id="WP_169321209.1">
    <property type="nucleotide sequence ID" value="NZ_JABCJF010000004.1"/>
</dbReference>
<dbReference type="GO" id="GO:0003677">
    <property type="term" value="F:DNA binding"/>
    <property type="evidence" value="ECO:0007669"/>
    <property type="project" value="InterPro"/>
</dbReference>
<protein>
    <recommendedName>
        <fullName evidence="6">HTH luxR-type domain-containing protein</fullName>
    </recommendedName>
</protein>
<evidence type="ECO:0000313" key="5">
    <source>
        <dbReference type="Proteomes" id="UP000548067"/>
    </source>
</evidence>
<keyword evidence="3" id="KW-0812">Transmembrane</keyword>
<dbReference type="PROSITE" id="PS50005">
    <property type="entry name" value="TPR"/>
    <property type="match status" value="1"/>
</dbReference>
<keyword evidence="3" id="KW-0472">Membrane</keyword>
<proteinExistence type="predicted"/>
<dbReference type="EMBL" id="JABCJF010000004">
    <property type="protein sequence ID" value="NMR34352.1"/>
    <property type="molecule type" value="Genomic_DNA"/>
</dbReference>
<dbReference type="Gene3D" id="1.10.10.10">
    <property type="entry name" value="Winged helix-like DNA-binding domain superfamily/Winged helix DNA-binding domain"/>
    <property type="match status" value="1"/>
</dbReference>
<evidence type="ECO:0000256" key="3">
    <source>
        <dbReference type="SAM" id="Phobius"/>
    </source>
</evidence>
<reference evidence="4 5" key="1">
    <citation type="submission" date="2020-04" db="EMBL/GenBank/DDBJ databases">
        <title>Genome analysis and antimicrobial resistance characteristics of Chryseobacterium aquaticum isolated from farmed salmonids.</title>
        <authorList>
            <person name="Saticioglu I.B."/>
            <person name="Duman M."/>
            <person name="Altun S."/>
        </authorList>
    </citation>
    <scope>NUCLEOTIDE SEQUENCE [LARGE SCALE GENOMIC DNA]</scope>
    <source>
        <strain evidence="4 5">C-174</strain>
    </source>
</reference>
<gene>
    <name evidence="4" type="ORF">HIO71_09045</name>
</gene>
<feature type="coiled-coil region" evidence="2">
    <location>
        <begin position="327"/>
        <end position="365"/>
    </location>
</feature>
<feature type="transmembrane region" description="Helical" evidence="3">
    <location>
        <begin position="309"/>
        <end position="327"/>
    </location>
</feature>
<name>A0A848N5U3_9FLAO</name>
<evidence type="ECO:0000313" key="4">
    <source>
        <dbReference type="EMBL" id="NMR34352.1"/>
    </source>
</evidence>
<dbReference type="InterPro" id="IPR011990">
    <property type="entry name" value="TPR-like_helical_dom_sf"/>
</dbReference>
<sequence length="467" mass="55699">MYTLKSVNADNNYRKREALEFAEKALKASIKKLDNKMIVQSYIFKADLYARYGYHKESFECINKTLTYDYYNENKYSQARIKLIKSINYSKLGLDSLYLKENKEILALLNPNSEVNNEIKILLRAISRIEDYYEKHQNKKVSESYFKMYENIIKRKKPDVFVAEYSNYLGNKGQRLLEKKIYDSALFYFRKDLDFVTKKGETAPYYQMKNLGDYHYTIKDHRKALEHYEKAIKMMENAEDKNSEYSDVYKRVSELYGIIGKKDKEVAYLKKYTSFLDTIAKERKPALENAILEIVKQKEFEHQNTKNKIWIYLALFIFILTGLFLYLKNLHQNKNKLQEEFDFQISEKENMLQEIRIKSKENQEKIKISINDLVEMAKQNDLAFLVNFENTFSEFRKKITDISPEINNSELEILAFTYLGFSSKEIARYTHKSLRTIQNKKYIIRKKLTIEGHIFLNIWVKEVILNS</sequence>
<keyword evidence="3" id="KW-1133">Transmembrane helix</keyword>
<feature type="repeat" description="TPR" evidence="1">
    <location>
        <begin position="205"/>
        <end position="238"/>
    </location>
</feature>
<dbReference type="GO" id="GO:0006355">
    <property type="term" value="P:regulation of DNA-templated transcription"/>
    <property type="evidence" value="ECO:0007669"/>
    <property type="project" value="InterPro"/>
</dbReference>
<dbReference type="AlphaFoldDB" id="A0A848N5U3"/>
<feature type="coiled-coil region" evidence="2">
    <location>
        <begin position="218"/>
        <end position="255"/>
    </location>
</feature>
<dbReference type="InterPro" id="IPR019734">
    <property type="entry name" value="TPR_rpt"/>
</dbReference>
<evidence type="ECO:0000256" key="1">
    <source>
        <dbReference type="PROSITE-ProRule" id="PRU00339"/>
    </source>
</evidence>
<keyword evidence="1" id="KW-0802">TPR repeat</keyword>
<dbReference type="SUPFAM" id="SSF48452">
    <property type="entry name" value="TPR-like"/>
    <property type="match status" value="1"/>
</dbReference>
<dbReference type="Proteomes" id="UP000548067">
    <property type="component" value="Unassembled WGS sequence"/>
</dbReference>
<evidence type="ECO:0008006" key="6">
    <source>
        <dbReference type="Google" id="ProtNLM"/>
    </source>
</evidence>
<evidence type="ECO:0000256" key="2">
    <source>
        <dbReference type="SAM" id="Coils"/>
    </source>
</evidence>
<accession>A0A848N5U3</accession>
<dbReference type="SUPFAM" id="SSF46894">
    <property type="entry name" value="C-terminal effector domain of the bipartite response regulators"/>
    <property type="match status" value="1"/>
</dbReference>
<dbReference type="InterPro" id="IPR036388">
    <property type="entry name" value="WH-like_DNA-bd_sf"/>
</dbReference>
<dbReference type="InterPro" id="IPR016032">
    <property type="entry name" value="Sig_transdc_resp-reg_C-effctor"/>
</dbReference>
<dbReference type="Gene3D" id="1.25.40.10">
    <property type="entry name" value="Tetratricopeptide repeat domain"/>
    <property type="match status" value="1"/>
</dbReference>
<comment type="caution">
    <text evidence="4">The sequence shown here is derived from an EMBL/GenBank/DDBJ whole genome shotgun (WGS) entry which is preliminary data.</text>
</comment>